<keyword evidence="2" id="KW-1185">Reference proteome</keyword>
<proteinExistence type="predicted"/>
<comment type="caution">
    <text evidence="1">The sequence shown here is derived from an EMBL/GenBank/DDBJ whole genome shotgun (WGS) entry which is preliminary data.</text>
</comment>
<name>A0A8J2XFG3_9BACI</name>
<reference evidence="1" key="1">
    <citation type="journal article" date="2014" name="Int. J. Syst. Evol. Microbiol.">
        <title>Complete genome sequence of Corynebacterium casei LMG S-19264T (=DSM 44701T), isolated from a smear-ripened cheese.</title>
        <authorList>
            <consortium name="US DOE Joint Genome Institute (JGI-PGF)"/>
            <person name="Walter F."/>
            <person name="Albersmeier A."/>
            <person name="Kalinowski J."/>
            <person name="Ruckert C."/>
        </authorList>
    </citation>
    <scope>NUCLEOTIDE SEQUENCE</scope>
    <source>
        <strain evidence="1">CGMCC 1.12360</strain>
    </source>
</reference>
<evidence type="ECO:0000313" key="1">
    <source>
        <dbReference type="EMBL" id="GFZ78971.1"/>
    </source>
</evidence>
<gene>
    <name evidence="1" type="ORF">GCM10010978_20540</name>
</gene>
<evidence type="ECO:0000313" key="2">
    <source>
        <dbReference type="Proteomes" id="UP000602050"/>
    </source>
</evidence>
<dbReference type="Proteomes" id="UP000602050">
    <property type="component" value="Unassembled WGS sequence"/>
</dbReference>
<dbReference type="EMBL" id="BMEV01000036">
    <property type="protein sequence ID" value="GFZ78971.1"/>
    <property type="molecule type" value="Genomic_DNA"/>
</dbReference>
<accession>A0A8J2XFG3</accession>
<reference evidence="1" key="2">
    <citation type="submission" date="2020-09" db="EMBL/GenBank/DDBJ databases">
        <authorList>
            <person name="Sun Q."/>
            <person name="Zhou Y."/>
        </authorList>
    </citation>
    <scope>NUCLEOTIDE SEQUENCE</scope>
    <source>
        <strain evidence="1">CGMCC 1.12360</strain>
    </source>
</reference>
<protein>
    <submittedName>
        <fullName evidence="1">Uncharacterized protein</fullName>
    </submittedName>
</protein>
<dbReference type="AlphaFoldDB" id="A0A8J2XFG3"/>
<organism evidence="1 2">
    <name type="scientific">Compostibacillus humi</name>
    <dbReference type="NCBI Taxonomy" id="1245525"/>
    <lineage>
        <taxon>Bacteria</taxon>
        <taxon>Bacillati</taxon>
        <taxon>Bacillota</taxon>
        <taxon>Bacilli</taxon>
        <taxon>Bacillales</taxon>
        <taxon>Bacillaceae</taxon>
        <taxon>Compostibacillus</taxon>
    </lineage>
</organism>
<sequence length="56" mass="6657">MENQPRECVSRQIAEEKRGESTERARVMVDFSKKREIFTESTCFAINYIENIEKND</sequence>